<dbReference type="InterPro" id="IPR005122">
    <property type="entry name" value="Uracil-DNA_glycosylase-like"/>
</dbReference>
<dbReference type="InterPro" id="IPR036895">
    <property type="entry name" value="Uracil-DNA_glycosylase-like_sf"/>
</dbReference>
<keyword evidence="2" id="KW-0479">Metal-binding</keyword>
<dbReference type="GO" id="GO:0051539">
    <property type="term" value="F:4 iron, 4 sulfur cluster binding"/>
    <property type="evidence" value="ECO:0007669"/>
    <property type="project" value="UniProtKB-KW"/>
</dbReference>
<dbReference type="PANTHER" id="PTHR33693">
    <property type="entry name" value="TYPE-5 URACIL-DNA GLYCOSYLASE"/>
    <property type="match status" value="1"/>
</dbReference>
<dbReference type="PANTHER" id="PTHR33693:SF9">
    <property type="entry name" value="TYPE-4 URACIL-DNA GLYCOSYLASE"/>
    <property type="match status" value="1"/>
</dbReference>
<dbReference type="SMART" id="SM00986">
    <property type="entry name" value="UDG"/>
    <property type="match status" value="1"/>
</dbReference>
<keyword evidence="6" id="KW-0411">Iron-sulfur</keyword>
<evidence type="ECO:0000256" key="6">
    <source>
        <dbReference type="ARBA" id="ARBA00023014"/>
    </source>
</evidence>
<dbReference type="Pfam" id="PF03167">
    <property type="entry name" value="UDG"/>
    <property type="match status" value="1"/>
</dbReference>
<evidence type="ECO:0000256" key="7">
    <source>
        <dbReference type="ARBA" id="ARBA00023204"/>
    </source>
</evidence>
<dbReference type="OrthoDB" id="5290748at2"/>
<evidence type="ECO:0000313" key="9">
    <source>
        <dbReference type="EMBL" id="GEN61060.1"/>
    </source>
</evidence>
<dbReference type="Pfam" id="PF13566">
    <property type="entry name" value="DUF4130"/>
    <property type="match status" value="1"/>
</dbReference>
<accession>A0A511XDM2</accession>
<dbReference type="AlphaFoldDB" id="A0A511XDM2"/>
<dbReference type="STRING" id="1120919.GCA_000429165_03053"/>
<name>A0A511XDM2_9PROT</name>
<dbReference type="Gene3D" id="3.40.470.10">
    <property type="entry name" value="Uracil-DNA glycosylase-like domain"/>
    <property type="match status" value="1"/>
</dbReference>
<keyword evidence="4" id="KW-0378">Hydrolase</keyword>
<dbReference type="InterPro" id="IPR051536">
    <property type="entry name" value="UDG_Type-4/5"/>
</dbReference>
<keyword evidence="1" id="KW-0004">4Fe-4S</keyword>
<organism evidence="9 10">
    <name type="scientific">Acetobacter nitrogenifigens DSM 23921 = NBRC 105050</name>
    <dbReference type="NCBI Taxonomy" id="1120919"/>
    <lineage>
        <taxon>Bacteria</taxon>
        <taxon>Pseudomonadati</taxon>
        <taxon>Pseudomonadota</taxon>
        <taxon>Alphaproteobacteria</taxon>
        <taxon>Acetobacterales</taxon>
        <taxon>Acetobacteraceae</taxon>
        <taxon>Acetobacter</taxon>
    </lineage>
</organism>
<dbReference type="GO" id="GO:0097506">
    <property type="term" value="F:deaminated base DNA N-glycosylase activity"/>
    <property type="evidence" value="ECO:0007669"/>
    <property type="project" value="UniProtKB-ARBA"/>
</dbReference>
<keyword evidence="5" id="KW-0408">Iron</keyword>
<protein>
    <submittedName>
        <fullName evidence="9">Uracil-DNA glycosylase</fullName>
    </submittedName>
</protein>
<dbReference type="CDD" id="cd10030">
    <property type="entry name" value="UDG-F4_TTUDGA_SPO1dp_like"/>
    <property type="match status" value="1"/>
</dbReference>
<evidence type="ECO:0000256" key="4">
    <source>
        <dbReference type="ARBA" id="ARBA00022801"/>
    </source>
</evidence>
<gene>
    <name evidence="9" type="ORF">ANI02nite_29440</name>
</gene>
<reference evidence="9 10" key="1">
    <citation type="submission" date="2019-07" db="EMBL/GenBank/DDBJ databases">
        <title>Whole genome shotgun sequence of Acetobacter nitrogenifigens NBRC 105050.</title>
        <authorList>
            <person name="Hosoyama A."/>
            <person name="Uohara A."/>
            <person name="Ohji S."/>
            <person name="Ichikawa N."/>
        </authorList>
    </citation>
    <scope>NUCLEOTIDE SEQUENCE [LARGE SCALE GENOMIC DNA]</scope>
    <source>
        <strain evidence="9 10">NBRC 105050</strain>
    </source>
</reference>
<keyword evidence="3" id="KW-0227">DNA damage</keyword>
<evidence type="ECO:0000256" key="3">
    <source>
        <dbReference type="ARBA" id="ARBA00022763"/>
    </source>
</evidence>
<dbReference type="InterPro" id="IPR023875">
    <property type="entry name" value="DNA_repair_put"/>
</dbReference>
<evidence type="ECO:0000256" key="1">
    <source>
        <dbReference type="ARBA" id="ARBA00022485"/>
    </source>
</evidence>
<feature type="domain" description="Uracil-DNA glycosylase-like" evidence="8">
    <location>
        <begin position="307"/>
        <end position="467"/>
    </location>
</feature>
<keyword evidence="7" id="KW-0234">DNA repair</keyword>
<dbReference type="EMBL" id="BJYF01000025">
    <property type="protein sequence ID" value="GEN61060.1"/>
    <property type="molecule type" value="Genomic_DNA"/>
</dbReference>
<sequence>MIYAPSLPERGTFVAWRNVARLLMSHHVPPDDIDWSGRPGLFTPRAIPEAVGPHNVNVTKNFLKLSESVVWNSDPERFAFLYKALWRLRLRDGDPLSQSDVLGRRLHLLAKSVGRDIHKMHAFVRFHELPSPGRRRFAAWFEPEHYILEPGSHFFMKRFADMDWMIATPRLTARFEGGVISYHTGGRKPPLPADASEELWATYFANIFNPARIKMNAMRSEMPKKYWKNLPETRLIPSMLAEAEERVARMREAGASASRPGAAIISTRYRNSMEKIEENPKNLKDAKRSSRQCRRCSLCEMATQTVWGVGPENASLMIVTDQPGDREDLTGELLDGEFGAALRELTTGAGFDFSEIYVTTAVKHFKFRPEDGRRIPLAPDRAEIEHCLWWLDMELAFVRPRLVLALGTAPVIALISDGNALELRRGAFETGRHGGRVMIAGAFSGKRDRAAKTRNGAFEVEAVNEFSRAFQYLKTHV</sequence>
<evidence type="ECO:0000313" key="10">
    <source>
        <dbReference type="Proteomes" id="UP000321635"/>
    </source>
</evidence>
<comment type="caution">
    <text evidence="9">The sequence shown here is derived from an EMBL/GenBank/DDBJ whole genome shotgun (WGS) entry which is preliminary data.</text>
</comment>
<evidence type="ECO:0000256" key="5">
    <source>
        <dbReference type="ARBA" id="ARBA00023004"/>
    </source>
</evidence>
<dbReference type="InterPro" id="IPR025404">
    <property type="entry name" value="DUF4130"/>
</dbReference>
<dbReference type="NCBIfam" id="TIGR03915">
    <property type="entry name" value="SAM_7_link_chp"/>
    <property type="match status" value="1"/>
</dbReference>
<dbReference type="GO" id="GO:0006281">
    <property type="term" value="P:DNA repair"/>
    <property type="evidence" value="ECO:0007669"/>
    <property type="project" value="UniProtKB-KW"/>
</dbReference>
<dbReference type="GO" id="GO:0046872">
    <property type="term" value="F:metal ion binding"/>
    <property type="evidence" value="ECO:0007669"/>
    <property type="project" value="UniProtKB-KW"/>
</dbReference>
<proteinExistence type="predicted"/>
<dbReference type="SMART" id="SM00987">
    <property type="entry name" value="UreE_C"/>
    <property type="match status" value="1"/>
</dbReference>
<dbReference type="SUPFAM" id="SSF52141">
    <property type="entry name" value="Uracil-DNA glycosylase-like"/>
    <property type="match status" value="1"/>
</dbReference>
<dbReference type="Proteomes" id="UP000321635">
    <property type="component" value="Unassembled WGS sequence"/>
</dbReference>
<evidence type="ECO:0000256" key="2">
    <source>
        <dbReference type="ARBA" id="ARBA00022723"/>
    </source>
</evidence>
<evidence type="ECO:0000259" key="8">
    <source>
        <dbReference type="SMART" id="SM00986"/>
    </source>
</evidence>
<keyword evidence="10" id="KW-1185">Reference proteome</keyword>